<dbReference type="GO" id="GO:0036220">
    <property type="term" value="F:ITP diphosphatase activity"/>
    <property type="evidence" value="ECO:0007669"/>
    <property type="project" value="UniProtKB-UniRule"/>
</dbReference>
<dbReference type="GO" id="GO:0009117">
    <property type="term" value="P:nucleotide metabolic process"/>
    <property type="evidence" value="ECO:0007669"/>
    <property type="project" value="UniProtKB-KW"/>
</dbReference>
<evidence type="ECO:0000256" key="1">
    <source>
        <dbReference type="ARBA" id="ARBA00008023"/>
    </source>
</evidence>
<dbReference type="GO" id="GO:0000166">
    <property type="term" value="F:nucleotide binding"/>
    <property type="evidence" value="ECO:0007669"/>
    <property type="project" value="UniProtKB-KW"/>
</dbReference>
<dbReference type="AlphaFoldDB" id="A0A0M2Q3F5"/>
<feature type="binding site" evidence="10">
    <location>
        <begin position="158"/>
        <end position="161"/>
    </location>
    <ligand>
        <name>substrate</name>
    </ligand>
</feature>
<dbReference type="EMBL" id="AJTX02000002">
    <property type="protein sequence ID" value="KKJ01127.1"/>
    <property type="molecule type" value="Genomic_DNA"/>
</dbReference>
<evidence type="ECO:0000313" key="12">
    <source>
        <dbReference type="EMBL" id="KKJ01127.1"/>
    </source>
</evidence>
<dbReference type="eggNOG" id="COG0127">
    <property type="taxonomic scope" value="Bacteria"/>
</dbReference>
<dbReference type="PANTHER" id="PTHR11067:SF9">
    <property type="entry name" value="INOSINE TRIPHOSPHATE PYROPHOSPHATASE"/>
    <property type="match status" value="1"/>
</dbReference>
<dbReference type="FunFam" id="3.90.950.10:FF:000001">
    <property type="entry name" value="dITP/XTP pyrophosphatase"/>
    <property type="match status" value="1"/>
</dbReference>
<dbReference type="Gene3D" id="3.90.950.10">
    <property type="match status" value="1"/>
</dbReference>
<feature type="binding site" evidence="10">
    <location>
        <position position="74"/>
    </location>
    <ligand>
        <name>Mg(2+)</name>
        <dbReference type="ChEBI" id="CHEBI:18420"/>
    </ligand>
</feature>
<evidence type="ECO:0000256" key="9">
    <source>
        <dbReference type="ARBA" id="ARBA00052017"/>
    </source>
</evidence>
<evidence type="ECO:0000256" key="4">
    <source>
        <dbReference type="ARBA" id="ARBA00022741"/>
    </source>
</evidence>
<dbReference type="InterPro" id="IPR020922">
    <property type="entry name" value="dITP/XTP_pyrophosphatase"/>
</dbReference>
<dbReference type="SUPFAM" id="SSF52972">
    <property type="entry name" value="ITPase-like"/>
    <property type="match status" value="1"/>
</dbReference>
<feature type="binding site" evidence="10">
    <location>
        <position position="45"/>
    </location>
    <ligand>
        <name>Mg(2+)</name>
        <dbReference type="ChEBI" id="CHEBI:18420"/>
    </ligand>
</feature>
<dbReference type="CDD" id="cd00515">
    <property type="entry name" value="HAM1"/>
    <property type="match status" value="1"/>
</dbReference>
<organism evidence="12 13">
    <name type="scientific">Prochlorothrix hollandica PCC 9006 = CALU 1027</name>
    <dbReference type="NCBI Taxonomy" id="317619"/>
    <lineage>
        <taxon>Bacteria</taxon>
        <taxon>Bacillati</taxon>
        <taxon>Cyanobacteriota</taxon>
        <taxon>Cyanophyceae</taxon>
        <taxon>Prochlorotrichales</taxon>
        <taxon>Prochlorotrichaceae</taxon>
        <taxon>Prochlorothrix</taxon>
    </lineage>
</organism>
<keyword evidence="13" id="KW-1185">Reference proteome</keyword>
<evidence type="ECO:0000256" key="11">
    <source>
        <dbReference type="RuleBase" id="RU003781"/>
    </source>
</evidence>
<dbReference type="NCBIfam" id="TIGR00042">
    <property type="entry name" value="RdgB/HAM1 family non-canonical purine NTP pyrophosphatase"/>
    <property type="match status" value="1"/>
</dbReference>
<dbReference type="PANTHER" id="PTHR11067">
    <property type="entry name" value="INOSINE TRIPHOSPHATE PYROPHOSPHATASE/HAM1 PROTEIN"/>
    <property type="match status" value="1"/>
</dbReference>
<feature type="binding site" evidence="10">
    <location>
        <position position="75"/>
    </location>
    <ligand>
        <name>substrate</name>
    </ligand>
</feature>
<dbReference type="Proteomes" id="UP000034681">
    <property type="component" value="Unassembled WGS sequence"/>
</dbReference>
<proteinExistence type="inferred from homology"/>
<comment type="similarity">
    <text evidence="1 10 11">Belongs to the HAM1 NTPase family.</text>
</comment>
<evidence type="ECO:0000256" key="7">
    <source>
        <dbReference type="ARBA" id="ARBA00023080"/>
    </source>
</evidence>
<feature type="binding site" evidence="10">
    <location>
        <begin position="186"/>
        <end position="187"/>
    </location>
    <ligand>
        <name>substrate</name>
    </ligand>
</feature>
<evidence type="ECO:0000313" key="13">
    <source>
        <dbReference type="Proteomes" id="UP000034681"/>
    </source>
</evidence>
<evidence type="ECO:0000256" key="8">
    <source>
        <dbReference type="ARBA" id="ARBA00051875"/>
    </source>
</evidence>
<keyword evidence="3 10" id="KW-0479">Metal-binding</keyword>
<keyword evidence="5 10" id="KW-0378">Hydrolase</keyword>
<comment type="catalytic activity">
    <reaction evidence="8 10">
        <text>dITP + H2O = dIMP + diphosphate + H(+)</text>
        <dbReference type="Rhea" id="RHEA:28342"/>
        <dbReference type="ChEBI" id="CHEBI:15377"/>
        <dbReference type="ChEBI" id="CHEBI:15378"/>
        <dbReference type="ChEBI" id="CHEBI:33019"/>
        <dbReference type="ChEBI" id="CHEBI:61194"/>
        <dbReference type="ChEBI" id="CHEBI:61382"/>
        <dbReference type="EC" id="3.6.1.66"/>
    </reaction>
</comment>
<dbReference type="GO" id="GO:0035870">
    <property type="term" value="F:dITP diphosphatase activity"/>
    <property type="evidence" value="ECO:0007669"/>
    <property type="project" value="UniProtKB-UniRule"/>
</dbReference>
<dbReference type="GO" id="GO:0036222">
    <property type="term" value="F:XTP diphosphatase activity"/>
    <property type="evidence" value="ECO:0007669"/>
    <property type="project" value="UniProtKB-UniRule"/>
</dbReference>
<evidence type="ECO:0000256" key="5">
    <source>
        <dbReference type="ARBA" id="ARBA00022801"/>
    </source>
</evidence>
<dbReference type="Pfam" id="PF01725">
    <property type="entry name" value="Ham1p_like"/>
    <property type="match status" value="1"/>
</dbReference>
<comment type="catalytic activity">
    <reaction evidence="10">
        <text>ITP + H2O = IMP + diphosphate + H(+)</text>
        <dbReference type="Rhea" id="RHEA:29399"/>
        <dbReference type="ChEBI" id="CHEBI:15377"/>
        <dbReference type="ChEBI" id="CHEBI:15378"/>
        <dbReference type="ChEBI" id="CHEBI:33019"/>
        <dbReference type="ChEBI" id="CHEBI:58053"/>
        <dbReference type="ChEBI" id="CHEBI:61402"/>
        <dbReference type="EC" id="3.6.1.66"/>
    </reaction>
</comment>
<dbReference type="InterPro" id="IPR002637">
    <property type="entry name" value="RdgB/HAM1"/>
</dbReference>
<dbReference type="EC" id="3.6.1.66" evidence="10"/>
<comment type="caution">
    <text evidence="12">The sequence shown here is derived from an EMBL/GenBank/DDBJ whole genome shotgun (WGS) entry which is preliminary data.</text>
</comment>
<accession>A0A0M2Q3F5</accession>
<dbReference type="STRING" id="317619.GCA_000332315_03507"/>
<dbReference type="GO" id="GO:0017111">
    <property type="term" value="F:ribonucleoside triphosphate phosphatase activity"/>
    <property type="evidence" value="ECO:0007669"/>
    <property type="project" value="InterPro"/>
</dbReference>
<keyword evidence="7 10" id="KW-0546">Nucleotide metabolism</keyword>
<feature type="binding site" evidence="10">
    <location>
        <position position="181"/>
    </location>
    <ligand>
        <name>substrate</name>
    </ligand>
</feature>
<protein>
    <recommendedName>
        <fullName evidence="10">dITP/XTP pyrophosphatase</fullName>
        <ecNumber evidence="10">3.6.1.66</ecNumber>
    </recommendedName>
    <alternativeName>
        <fullName evidence="10">Non-canonical purine NTP pyrophosphatase</fullName>
    </alternativeName>
    <alternativeName>
        <fullName evidence="10">Non-standard purine NTP pyrophosphatase</fullName>
    </alternativeName>
    <alternativeName>
        <fullName evidence="10">Nucleoside-triphosphate diphosphatase</fullName>
    </alternativeName>
    <alternativeName>
        <fullName evidence="10">Nucleoside-triphosphate pyrophosphatase</fullName>
        <shortName evidence="10">NTPase</shortName>
    </alternativeName>
</protein>
<evidence type="ECO:0000256" key="3">
    <source>
        <dbReference type="ARBA" id="ARBA00022723"/>
    </source>
</evidence>
<feature type="binding site" evidence="10">
    <location>
        <begin position="15"/>
        <end position="20"/>
    </location>
    <ligand>
        <name>substrate</name>
    </ligand>
</feature>
<dbReference type="HAMAP" id="MF_01405">
    <property type="entry name" value="Non_canon_purine_NTPase"/>
    <property type="match status" value="1"/>
</dbReference>
<comment type="cofactor">
    <cofactor evidence="10">
        <name>Mg(2+)</name>
        <dbReference type="ChEBI" id="CHEBI:18420"/>
    </cofactor>
    <text evidence="10">Binds 1 Mg(2+) ion per subunit.</text>
</comment>
<dbReference type="OrthoDB" id="9807456at2"/>
<evidence type="ECO:0000256" key="6">
    <source>
        <dbReference type="ARBA" id="ARBA00022842"/>
    </source>
</evidence>
<reference evidence="12" key="1">
    <citation type="submission" date="2012-04" db="EMBL/GenBank/DDBJ databases">
        <authorList>
            <person name="Borisov I.G."/>
            <person name="Ivanikova N.V."/>
            <person name="Pinevich A.V."/>
        </authorList>
    </citation>
    <scope>NUCLEOTIDE SEQUENCE [LARGE SCALE GENOMIC DNA]</scope>
    <source>
        <strain evidence="12">CALU 1027</strain>
    </source>
</reference>
<keyword evidence="4 10" id="KW-0547">Nucleotide-binding</keyword>
<name>A0A0M2Q3F5_PROHO</name>
<dbReference type="GO" id="GO:0046872">
    <property type="term" value="F:metal ion binding"/>
    <property type="evidence" value="ECO:0007669"/>
    <property type="project" value="UniProtKB-KW"/>
</dbReference>
<dbReference type="GO" id="GO:0009146">
    <property type="term" value="P:purine nucleoside triphosphate catabolic process"/>
    <property type="evidence" value="ECO:0007669"/>
    <property type="project" value="UniProtKB-UniRule"/>
</dbReference>
<sequence length="207" mass="22588">MISTSLSTTVLVAATGNPGKLYEIQRYLQDSPWSVQLKPPELEIEETGTTFGENARLKASQVAQATQKWAIADDSGLMVDALGGAPGIYSARYGSDQGDVTDEDRLQRVLRELGDRPDRSAQFVCAMAVANPEGTIALEVEGVCRGTITRSPQGLDGFGYDPIFYVPETGLTFADMDPKQKRLVSHRGRAFHLLTPQLNQLFQTLNP</sequence>
<comment type="subunit">
    <text evidence="2 10">Homodimer.</text>
</comment>
<dbReference type="InterPro" id="IPR029001">
    <property type="entry name" value="ITPase-like_fam"/>
</dbReference>
<feature type="active site" description="Proton acceptor" evidence="10">
    <location>
        <position position="74"/>
    </location>
</feature>
<dbReference type="GO" id="GO:0005829">
    <property type="term" value="C:cytosol"/>
    <property type="evidence" value="ECO:0007669"/>
    <property type="project" value="TreeGrafter"/>
</dbReference>
<evidence type="ECO:0000256" key="2">
    <source>
        <dbReference type="ARBA" id="ARBA00011738"/>
    </source>
</evidence>
<evidence type="ECO:0000256" key="10">
    <source>
        <dbReference type="HAMAP-Rule" id="MF_01405"/>
    </source>
</evidence>
<keyword evidence="6 10" id="KW-0460">Magnesium</keyword>
<comment type="function">
    <text evidence="10">Pyrophosphatase that catalyzes the hydrolysis of nucleoside triphosphates to their monophosphate derivatives, with a high preference for the non-canonical purine nucleotides XTP (xanthosine triphosphate), dITP (deoxyinosine triphosphate) and ITP. Seems to function as a house-cleaning enzyme that removes non-canonical purine nucleotides from the nucleotide pool, thus preventing their incorporation into DNA/RNA and avoiding chromosomal lesions.</text>
</comment>
<comment type="catalytic activity">
    <reaction evidence="9 10">
        <text>XTP + H2O = XMP + diphosphate + H(+)</text>
        <dbReference type="Rhea" id="RHEA:28610"/>
        <dbReference type="ChEBI" id="CHEBI:15377"/>
        <dbReference type="ChEBI" id="CHEBI:15378"/>
        <dbReference type="ChEBI" id="CHEBI:33019"/>
        <dbReference type="ChEBI" id="CHEBI:57464"/>
        <dbReference type="ChEBI" id="CHEBI:61314"/>
        <dbReference type="EC" id="3.6.1.66"/>
    </reaction>
</comment>
<gene>
    <name evidence="12" type="ORF">PROH_01650</name>
</gene>